<proteinExistence type="predicted"/>
<dbReference type="AlphaFoldDB" id="A0A381TDR2"/>
<sequence length="612" mass="64265">MNLRALLLGTLVSLSAAMVVLPAATATMALGEVRAGMVGTGLTVFQGTQRSEFTAEIMGVLENSTGVSQNLILARLTGGPLDESGVIQGMSGSPVYIDGRLIGAVSYAMGSFTKDAIAGITPIGEMLRDDSGRPTGLASTAPGLPLPLGSDSWTKTLANHLKPLNAFASHPEDVRGIGPLPAPAGAIGVQLRPIGTPLVMTGFEAEAVEQISPLFRPGGLVPVVGGTLSNQIITNRSLEAGDAIGVSLIRGDFSMAGTGTVTLVDEGRVYAFGHPFYNLGEARFPMTGAYIHGVLPSLSISSKISAVGDVIGTIDQDRSTGISGSFGAGPRMVPLKVTLAAPDRGRVDSFELEVVADDFFTPMLAYNALLNALIGHSRQLGAATYVVNAVVRLVGREAVSFGETFSGDSASVLAALYISGPLTALLNNGFESVAVDAIDVQVTAHDDVRIATIDRVWLDDAQPRPGRTVPLRIVFRTHRGAEIDRTVSIELPSNVRGPIQLLIADGTTLARQERQESGQGLQATDLPQLVRAMNEARRNNQVYVQLRRTDEGAVMAGRRMPSLPPSVLEVLGADRSGPGFTRLRNTSIGEWSISLDHVVSGSRVLTLDLNNP</sequence>
<dbReference type="EMBL" id="UINC01004354">
    <property type="protein sequence ID" value="SVA13708.1"/>
    <property type="molecule type" value="Genomic_DNA"/>
</dbReference>
<protein>
    <recommendedName>
        <fullName evidence="1">Peptidase S55 domain-containing protein</fullName>
    </recommendedName>
</protein>
<evidence type="ECO:0000259" key="1">
    <source>
        <dbReference type="PROSITE" id="PS51494"/>
    </source>
</evidence>
<dbReference type="PROSITE" id="PS51494">
    <property type="entry name" value="SPOIVB"/>
    <property type="match status" value="1"/>
</dbReference>
<reference evidence="2" key="1">
    <citation type="submission" date="2018-05" db="EMBL/GenBank/DDBJ databases">
        <authorList>
            <person name="Lanie J.A."/>
            <person name="Ng W.-L."/>
            <person name="Kazmierczak K.M."/>
            <person name="Andrzejewski T.M."/>
            <person name="Davidsen T.M."/>
            <person name="Wayne K.J."/>
            <person name="Tettelin H."/>
            <person name="Glass J.I."/>
            <person name="Rusch D."/>
            <person name="Podicherti R."/>
            <person name="Tsui H.-C.T."/>
            <person name="Winkler M.E."/>
        </authorList>
    </citation>
    <scope>NUCLEOTIDE SEQUENCE</scope>
</reference>
<feature type="domain" description="Peptidase S55" evidence="1">
    <location>
        <begin position="1"/>
        <end position="142"/>
    </location>
</feature>
<dbReference type="InterPro" id="IPR008763">
    <property type="entry name" value="Peptidase_S55"/>
</dbReference>
<evidence type="ECO:0000313" key="2">
    <source>
        <dbReference type="EMBL" id="SVA13708.1"/>
    </source>
</evidence>
<organism evidence="2">
    <name type="scientific">marine metagenome</name>
    <dbReference type="NCBI Taxonomy" id="408172"/>
    <lineage>
        <taxon>unclassified sequences</taxon>
        <taxon>metagenomes</taxon>
        <taxon>ecological metagenomes</taxon>
    </lineage>
</organism>
<dbReference type="Pfam" id="PF05580">
    <property type="entry name" value="Peptidase_S55"/>
    <property type="match status" value="1"/>
</dbReference>
<name>A0A381TDR2_9ZZZZ</name>
<accession>A0A381TDR2</accession>
<gene>
    <name evidence="2" type="ORF">METZ01_LOCUS66562</name>
</gene>